<feature type="domain" description="Auxiliary Activity family 9 catalytic" evidence="17">
    <location>
        <begin position="264"/>
        <end position="463"/>
    </location>
</feature>
<keyword evidence="11" id="KW-0119">Carbohydrate metabolism</keyword>
<evidence type="ECO:0000256" key="15">
    <source>
        <dbReference type="ARBA" id="ARBA00047174"/>
    </source>
</evidence>
<dbReference type="OrthoDB" id="3496539at2759"/>
<sequence length="1165" mass="124590">MVSLKLAFASLISFATLASAHYTFPALTVNGGSTGDWVNVRRTNNFQSNAPVTDVSSSEFRCYTSGTTAGTATVSAGSQIGFKASQGIYHPGVLNIYMAKAPGSVNGWDGSGQVWFKVHQISAVTGGGTISWPTDNQSNFSFTIPSSLPSGEYLVRIEHIALHSASSFGGAQFYISCAQVKVTNGGSGSPGPLVAIPGVYNGREPGIMLNIYYPVPTNYQQPGPISAGDVCVIFQERTLANADLPTSFKFLLSFLSFATLASCHYTFPYLVVNGQSSGEWQYVRQTNNHWSNGPVTDVKSQEFRCYTSGLTTGTATVQAGQTIGIRANGPIGHPGVANVYMARAPGSVNGWDASGNVWFKVHEISAVTDGGKSISWPSSGPDNVTFTLPRSLPNGEYLVRVEHIALHGAGSAGGAQFYLSCAQIKVTAGGSGNPGPLVAIPGVYNGNEPGILINIYWPVPTSYTQPGPAVWRDTFPTLVVNGQGTGEWVNVRRANNYQSNGPVTSVTSSEFRCYTTGTGTAGTATVQAGQTIGIRSNQAISHPGVANVYMAKAPSTVNGWDGSGNVWFKVHEISAVTNGGTSITWPSTGLDTISFTLPKSLPNGEYLVRVEHIALHSASSFGGAQFYISCAQIKVTNGGSGSPGPLVSIPGVYTGYEPGIMINIYWPIPTSYQQPGPRDTGTRRYIRQIDERALVELLAKLSMASFKIAVTFLLAFAHLASCHYTFPTLIVNGQETGQWINVRQTNNRYDLNPVKDVNSIDLRCYTSSTASPGTATVEAGQTIGFRASQALYHAGVGLLHNLDASSFNIESIIFINSLAVNLPNGEYLVRIEQIALHAATAGGAEFYLGCGQVKVINGGSGVPGPLVAIPGVYTGNEPGIKIDIYYPTPASYTQPGPQRLTVSATASYFVDGRLFEALIMYLTVDTFPSLIVNGVKTAEWTNVRKTNNFNSQAPVTDVNSADFRCYTSQTGAKAQTIDVAAGSTLGIASNGNIYHAGVVNVYMAKAPSDVTNWDGSGTVWFKVHEISAVTNGGSSISFPAEGLESVSFTVPKSLPSGQYLVRMEAIALHAASSYQGGKRVFPLFWKICADRPCSPVLHLLRADQRYRRWKRKPRTSRGHSRSVHRLRTWYHAQHLLPCSCYLHPAWTCKCYKHDIKNIPPADVPS</sequence>
<evidence type="ECO:0000256" key="5">
    <source>
        <dbReference type="ARBA" id="ARBA00022729"/>
    </source>
</evidence>
<protein>
    <recommendedName>
        <fullName evidence="15">lytic cellulose monooxygenase (C4-dehydrogenating)</fullName>
        <ecNumber evidence="15">1.14.99.56</ecNumber>
    </recommendedName>
</protein>
<evidence type="ECO:0000256" key="1">
    <source>
        <dbReference type="ARBA" id="ARBA00001973"/>
    </source>
</evidence>
<feature type="domain" description="Auxiliary Activity family 9 catalytic" evidence="17">
    <location>
        <begin position="926"/>
        <end position="1076"/>
    </location>
</feature>
<dbReference type="AlphaFoldDB" id="A0A409YAV5"/>
<dbReference type="Pfam" id="PF03443">
    <property type="entry name" value="AA9"/>
    <property type="match status" value="6"/>
</dbReference>
<dbReference type="Proteomes" id="UP000284842">
    <property type="component" value="Unassembled WGS sequence"/>
</dbReference>
<dbReference type="PANTHER" id="PTHR33353">
    <property type="entry name" value="PUTATIVE (AFU_ORTHOLOGUE AFUA_1G12560)-RELATED"/>
    <property type="match status" value="1"/>
</dbReference>
<dbReference type="InParanoid" id="A0A409YAV5"/>
<proteinExistence type="inferred from homology"/>
<gene>
    <name evidence="18" type="ORF">CVT24_008934</name>
</gene>
<keyword evidence="4" id="KW-0479">Metal-binding</keyword>
<comment type="caution">
    <text evidence="18">The sequence shown here is derived from an EMBL/GenBank/DDBJ whole genome shotgun (WGS) entry which is preliminary data.</text>
</comment>
<dbReference type="Gene3D" id="2.70.50.70">
    <property type="match status" value="6"/>
</dbReference>
<dbReference type="GO" id="GO:0030245">
    <property type="term" value="P:cellulose catabolic process"/>
    <property type="evidence" value="ECO:0007669"/>
    <property type="project" value="UniProtKB-KW"/>
</dbReference>
<feature type="domain" description="Auxiliary Activity family 9 catalytic" evidence="17">
    <location>
        <begin position="474"/>
        <end position="672"/>
    </location>
</feature>
<evidence type="ECO:0000256" key="6">
    <source>
        <dbReference type="ARBA" id="ARBA00023001"/>
    </source>
</evidence>
<dbReference type="EMBL" id="NHTK01001331">
    <property type="protein sequence ID" value="PPR00132.1"/>
    <property type="molecule type" value="Genomic_DNA"/>
</dbReference>
<dbReference type="InterPro" id="IPR049892">
    <property type="entry name" value="AA9"/>
</dbReference>
<reference evidence="18 19" key="1">
    <citation type="journal article" date="2018" name="Evol. Lett.">
        <title>Horizontal gene cluster transfer increased hallucinogenic mushroom diversity.</title>
        <authorList>
            <person name="Reynolds H.T."/>
            <person name="Vijayakumar V."/>
            <person name="Gluck-Thaler E."/>
            <person name="Korotkin H.B."/>
            <person name="Matheny P.B."/>
            <person name="Slot J.C."/>
        </authorList>
    </citation>
    <scope>NUCLEOTIDE SEQUENCE [LARGE SCALE GENOMIC DNA]</scope>
    <source>
        <strain evidence="18 19">2629</strain>
    </source>
</reference>
<keyword evidence="3" id="KW-0964">Secreted</keyword>
<evidence type="ECO:0000259" key="17">
    <source>
        <dbReference type="Pfam" id="PF03443"/>
    </source>
</evidence>
<name>A0A409YAV5_9AGAR</name>
<keyword evidence="12" id="KW-0624">Polysaccharide degradation</keyword>
<dbReference type="PANTHER" id="PTHR33353:SF10">
    <property type="entry name" value="ENDO-BETA-1,4-GLUCANASE D"/>
    <property type="match status" value="1"/>
</dbReference>
<feature type="domain" description="Auxiliary Activity family 9 catalytic" evidence="17">
    <location>
        <begin position="820"/>
        <end position="892"/>
    </location>
</feature>
<evidence type="ECO:0000256" key="14">
    <source>
        <dbReference type="ARBA" id="ARBA00045077"/>
    </source>
</evidence>
<evidence type="ECO:0000256" key="3">
    <source>
        <dbReference type="ARBA" id="ARBA00022525"/>
    </source>
</evidence>
<evidence type="ECO:0000256" key="8">
    <source>
        <dbReference type="ARBA" id="ARBA00023008"/>
    </source>
</evidence>
<evidence type="ECO:0000256" key="7">
    <source>
        <dbReference type="ARBA" id="ARBA00023002"/>
    </source>
</evidence>
<dbReference type="GO" id="GO:0005576">
    <property type="term" value="C:extracellular region"/>
    <property type="evidence" value="ECO:0007669"/>
    <property type="project" value="UniProtKB-SubCell"/>
</dbReference>
<organism evidence="18 19">
    <name type="scientific">Panaeolus cyanescens</name>
    <dbReference type="NCBI Taxonomy" id="181874"/>
    <lineage>
        <taxon>Eukaryota</taxon>
        <taxon>Fungi</taxon>
        <taxon>Dikarya</taxon>
        <taxon>Basidiomycota</taxon>
        <taxon>Agaricomycotina</taxon>
        <taxon>Agaricomycetes</taxon>
        <taxon>Agaricomycetidae</taxon>
        <taxon>Agaricales</taxon>
        <taxon>Agaricineae</taxon>
        <taxon>Galeropsidaceae</taxon>
        <taxon>Panaeolus</taxon>
    </lineage>
</organism>
<feature type="signal peptide" evidence="16">
    <location>
        <begin position="1"/>
        <end position="20"/>
    </location>
</feature>
<comment type="similarity">
    <text evidence="13">Belongs to the polysaccharide monooxygenase AA9 family.</text>
</comment>
<dbReference type="EC" id="1.14.99.56" evidence="15"/>
<dbReference type="STRING" id="181874.A0A409YAV5"/>
<dbReference type="CDD" id="cd21175">
    <property type="entry name" value="LPMO_AA9"/>
    <property type="match status" value="4"/>
</dbReference>
<keyword evidence="19" id="KW-1185">Reference proteome</keyword>
<dbReference type="GO" id="GO:0004497">
    <property type="term" value="F:monooxygenase activity"/>
    <property type="evidence" value="ECO:0007669"/>
    <property type="project" value="UniProtKB-KW"/>
</dbReference>
<feature type="domain" description="Auxiliary Activity family 9 catalytic" evidence="17">
    <location>
        <begin position="21"/>
        <end position="219"/>
    </location>
</feature>
<evidence type="ECO:0000256" key="4">
    <source>
        <dbReference type="ARBA" id="ARBA00022723"/>
    </source>
</evidence>
<evidence type="ECO:0000256" key="9">
    <source>
        <dbReference type="ARBA" id="ARBA00023033"/>
    </source>
</evidence>
<accession>A0A409YAV5</accession>
<feature type="domain" description="Auxiliary Activity family 9 catalytic" evidence="17">
    <location>
        <begin position="723"/>
        <end position="796"/>
    </location>
</feature>
<evidence type="ECO:0000256" key="13">
    <source>
        <dbReference type="ARBA" id="ARBA00044502"/>
    </source>
</evidence>
<comment type="cofactor">
    <cofactor evidence="1">
        <name>Cu(2+)</name>
        <dbReference type="ChEBI" id="CHEBI:29036"/>
    </cofactor>
</comment>
<evidence type="ECO:0000256" key="16">
    <source>
        <dbReference type="SAM" id="SignalP"/>
    </source>
</evidence>
<evidence type="ECO:0000313" key="19">
    <source>
        <dbReference type="Proteomes" id="UP000284842"/>
    </source>
</evidence>
<keyword evidence="9" id="KW-0503">Monooxygenase</keyword>
<keyword evidence="7" id="KW-0560">Oxidoreductase</keyword>
<evidence type="ECO:0000313" key="18">
    <source>
        <dbReference type="EMBL" id="PPR00132.1"/>
    </source>
</evidence>
<evidence type="ECO:0000256" key="10">
    <source>
        <dbReference type="ARBA" id="ARBA00023157"/>
    </source>
</evidence>
<keyword evidence="6" id="KW-0136">Cellulose degradation</keyword>
<keyword evidence="10" id="KW-1015">Disulfide bond</keyword>
<comment type="catalytic activity">
    <reaction evidence="14">
        <text>[(1-&gt;4)-beta-D-glucosyl]n+m + reduced acceptor + O2 = 4-dehydro-beta-D-glucosyl-[(1-&gt;4)-beta-D-glucosyl]n-1 + [(1-&gt;4)-beta-D-glucosyl]m + acceptor + H2O.</text>
        <dbReference type="EC" id="1.14.99.56"/>
    </reaction>
</comment>
<feature type="chain" id="PRO_5019515767" description="lytic cellulose monooxygenase (C4-dehydrogenating)" evidence="16">
    <location>
        <begin position="21"/>
        <end position="1165"/>
    </location>
</feature>
<dbReference type="InterPro" id="IPR005103">
    <property type="entry name" value="AA9_LPMO"/>
</dbReference>
<evidence type="ECO:0000256" key="11">
    <source>
        <dbReference type="ARBA" id="ARBA00023277"/>
    </source>
</evidence>
<evidence type="ECO:0000256" key="2">
    <source>
        <dbReference type="ARBA" id="ARBA00004613"/>
    </source>
</evidence>
<keyword evidence="5 16" id="KW-0732">Signal</keyword>
<keyword evidence="8" id="KW-0186">Copper</keyword>
<dbReference type="GO" id="GO:0046872">
    <property type="term" value="F:metal ion binding"/>
    <property type="evidence" value="ECO:0007669"/>
    <property type="project" value="UniProtKB-KW"/>
</dbReference>
<comment type="subcellular location">
    <subcellularLocation>
        <location evidence="2">Secreted</location>
    </subcellularLocation>
</comment>
<evidence type="ECO:0000256" key="12">
    <source>
        <dbReference type="ARBA" id="ARBA00023326"/>
    </source>
</evidence>